<gene>
    <name evidence="1" type="ORF">TIFTF001_021973</name>
</gene>
<dbReference type="EMBL" id="BTGU01000043">
    <property type="protein sequence ID" value="GMN52824.1"/>
    <property type="molecule type" value="Genomic_DNA"/>
</dbReference>
<name>A0AA88DJW7_FICCA</name>
<dbReference type="Proteomes" id="UP001187192">
    <property type="component" value="Unassembled WGS sequence"/>
</dbReference>
<dbReference type="AlphaFoldDB" id="A0AA88DJW7"/>
<organism evidence="1 2">
    <name type="scientific">Ficus carica</name>
    <name type="common">Common fig</name>
    <dbReference type="NCBI Taxonomy" id="3494"/>
    <lineage>
        <taxon>Eukaryota</taxon>
        <taxon>Viridiplantae</taxon>
        <taxon>Streptophyta</taxon>
        <taxon>Embryophyta</taxon>
        <taxon>Tracheophyta</taxon>
        <taxon>Spermatophyta</taxon>
        <taxon>Magnoliopsida</taxon>
        <taxon>eudicotyledons</taxon>
        <taxon>Gunneridae</taxon>
        <taxon>Pentapetalae</taxon>
        <taxon>rosids</taxon>
        <taxon>fabids</taxon>
        <taxon>Rosales</taxon>
        <taxon>Moraceae</taxon>
        <taxon>Ficeae</taxon>
        <taxon>Ficus</taxon>
    </lineage>
</organism>
<accession>A0AA88DJW7</accession>
<keyword evidence="2" id="KW-1185">Reference proteome</keyword>
<evidence type="ECO:0000313" key="1">
    <source>
        <dbReference type="EMBL" id="GMN52824.1"/>
    </source>
</evidence>
<comment type="caution">
    <text evidence="1">The sequence shown here is derived from an EMBL/GenBank/DDBJ whole genome shotgun (WGS) entry which is preliminary data.</text>
</comment>
<proteinExistence type="predicted"/>
<protein>
    <submittedName>
        <fullName evidence="1">Uncharacterized protein</fullName>
    </submittedName>
</protein>
<reference evidence="1" key="1">
    <citation type="submission" date="2023-07" db="EMBL/GenBank/DDBJ databases">
        <title>draft genome sequence of fig (Ficus carica).</title>
        <authorList>
            <person name="Takahashi T."/>
            <person name="Nishimura K."/>
        </authorList>
    </citation>
    <scope>NUCLEOTIDE SEQUENCE</scope>
</reference>
<evidence type="ECO:0000313" key="2">
    <source>
        <dbReference type="Proteomes" id="UP001187192"/>
    </source>
</evidence>
<sequence length="79" mass="8231">MPPLEKASPSPKKKTNLTKGMASDIVAVSCCLSLANLRADKDNEESFDGNCVGDHKLLVKELVIEHDGDCSGGGSVATS</sequence>